<dbReference type="Gene3D" id="2.40.30.10">
    <property type="entry name" value="Translation factors"/>
    <property type="match status" value="2"/>
</dbReference>
<evidence type="ECO:0000256" key="5">
    <source>
        <dbReference type="ARBA" id="ARBA00023134"/>
    </source>
</evidence>
<dbReference type="InterPro" id="IPR036925">
    <property type="entry name" value="TIF_IF2_dom3_sf"/>
</dbReference>
<evidence type="ECO:0000256" key="6">
    <source>
        <dbReference type="ARBA" id="ARBA00044105"/>
    </source>
</evidence>
<reference evidence="10" key="1">
    <citation type="submission" date="2015-09" db="EMBL/GenBank/DDBJ databases">
        <authorList>
            <consortium name="Pathogen Informatics"/>
        </authorList>
    </citation>
    <scope>NUCLEOTIDE SEQUENCE [LARGE SCALE GENOMIC DNA]</scope>
    <source>
        <strain evidence="10">Lake Konstanz</strain>
    </source>
</reference>
<keyword evidence="2 9" id="KW-0396">Initiation factor</keyword>
<gene>
    <name evidence="9" type="ORF">BSAL_11980</name>
</gene>
<proteinExistence type="inferred from homology"/>
<dbReference type="Pfam" id="PF22042">
    <property type="entry name" value="EF-G_D2"/>
    <property type="match status" value="1"/>
</dbReference>
<dbReference type="SUPFAM" id="SSF52156">
    <property type="entry name" value="Initiation factor IF2/eIF5b, domain 3"/>
    <property type="match status" value="1"/>
</dbReference>
<comment type="similarity">
    <text evidence="1">Belongs to the TRAFAC class translation factor GTPase superfamily. Classic translation factor GTPase family. IF-2 subfamily.</text>
</comment>
<dbReference type="InterPro" id="IPR005225">
    <property type="entry name" value="Small_GTP-bd"/>
</dbReference>
<dbReference type="OMA" id="DHPLREY"/>
<dbReference type="InterPro" id="IPR027417">
    <property type="entry name" value="P-loop_NTPase"/>
</dbReference>
<dbReference type="CDD" id="cd03692">
    <property type="entry name" value="mtIF2_IVc"/>
    <property type="match status" value="1"/>
</dbReference>
<dbReference type="PANTHER" id="PTHR43381">
    <property type="entry name" value="TRANSLATION INITIATION FACTOR IF-2-RELATED"/>
    <property type="match status" value="1"/>
</dbReference>
<organism evidence="9 10">
    <name type="scientific">Bodo saltans</name>
    <name type="common">Flagellated protozoan</name>
    <dbReference type="NCBI Taxonomy" id="75058"/>
    <lineage>
        <taxon>Eukaryota</taxon>
        <taxon>Discoba</taxon>
        <taxon>Euglenozoa</taxon>
        <taxon>Kinetoplastea</taxon>
        <taxon>Metakinetoplastina</taxon>
        <taxon>Eubodonida</taxon>
        <taxon>Bodonidae</taxon>
        <taxon>Bodo</taxon>
    </lineage>
</organism>
<dbReference type="SUPFAM" id="SSF50447">
    <property type="entry name" value="Translation proteins"/>
    <property type="match status" value="2"/>
</dbReference>
<dbReference type="SUPFAM" id="SSF52540">
    <property type="entry name" value="P-loop containing nucleoside triphosphate hydrolases"/>
    <property type="match status" value="1"/>
</dbReference>
<feature type="region of interest" description="Disordered" evidence="7">
    <location>
        <begin position="129"/>
        <end position="153"/>
    </location>
</feature>
<evidence type="ECO:0000313" key="10">
    <source>
        <dbReference type="Proteomes" id="UP000051952"/>
    </source>
</evidence>
<keyword evidence="4" id="KW-0648">Protein biosynthesis</keyword>
<evidence type="ECO:0000256" key="3">
    <source>
        <dbReference type="ARBA" id="ARBA00022741"/>
    </source>
</evidence>
<accession>A0A0S4JFM2</accession>
<dbReference type="InterPro" id="IPR000795">
    <property type="entry name" value="T_Tr_GTP-bd_dom"/>
</dbReference>
<dbReference type="InterPro" id="IPR015760">
    <property type="entry name" value="TIF_IF2"/>
</dbReference>
<dbReference type="GO" id="GO:0003743">
    <property type="term" value="F:translation initiation factor activity"/>
    <property type="evidence" value="ECO:0007669"/>
    <property type="project" value="UniProtKB-KW"/>
</dbReference>
<keyword evidence="10" id="KW-1185">Reference proteome</keyword>
<dbReference type="AlphaFoldDB" id="A0A0S4JFM2"/>
<evidence type="ECO:0000259" key="8">
    <source>
        <dbReference type="PROSITE" id="PS51722"/>
    </source>
</evidence>
<dbReference type="GO" id="GO:0003924">
    <property type="term" value="F:GTPase activity"/>
    <property type="evidence" value="ECO:0007669"/>
    <property type="project" value="InterPro"/>
</dbReference>
<evidence type="ECO:0000256" key="4">
    <source>
        <dbReference type="ARBA" id="ARBA00022917"/>
    </source>
</evidence>
<dbReference type="InterPro" id="IPR053905">
    <property type="entry name" value="EF-G-like_DII"/>
</dbReference>
<dbReference type="PANTHER" id="PTHR43381:SF5">
    <property type="entry name" value="TR-TYPE G DOMAIN-CONTAINING PROTEIN"/>
    <property type="match status" value="1"/>
</dbReference>
<name>A0A0S4JFM2_BODSA</name>
<dbReference type="FunFam" id="3.40.50.300:FF:002697">
    <property type="entry name" value="Translation initiation factor IF-2, putative"/>
    <property type="match status" value="1"/>
</dbReference>
<dbReference type="Pfam" id="PF00009">
    <property type="entry name" value="GTP_EFTU"/>
    <property type="match status" value="1"/>
</dbReference>
<evidence type="ECO:0000256" key="1">
    <source>
        <dbReference type="ARBA" id="ARBA00007733"/>
    </source>
</evidence>
<dbReference type="OrthoDB" id="361630at2759"/>
<dbReference type="NCBIfam" id="TIGR00231">
    <property type="entry name" value="small_GTP"/>
    <property type="match status" value="1"/>
</dbReference>
<dbReference type="PROSITE" id="PS01176">
    <property type="entry name" value="IF2"/>
    <property type="match status" value="1"/>
</dbReference>
<dbReference type="EMBL" id="CYKH01001592">
    <property type="protein sequence ID" value="CUG87782.1"/>
    <property type="molecule type" value="Genomic_DNA"/>
</dbReference>
<dbReference type="GO" id="GO:0005737">
    <property type="term" value="C:cytoplasm"/>
    <property type="evidence" value="ECO:0007669"/>
    <property type="project" value="TreeGrafter"/>
</dbReference>
<protein>
    <recommendedName>
        <fullName evidence="6">Translation initiation factor IF-2, chloroplastic</fullName>
    </recommendedName>
</protein>
<sequence>MRRALTQLIEQRTSTACAKLTSGSTMSVGFLNSARRWQSQSFKGAGSPFVEGEVDPRHTLEKGTRSLNAETMPHYVKATIQNDRREMGLGEVSDWVDFAKDAILIPSRSGPLWVGSDDPRCARLVRRREKMKTKPQQLARKRSSTDPAKELEDHPLREYFTTQSNLSDPLSVAKGLHHAGMIRELDIKFTAAKLTYKARPPVVTIMGHVDHGKTTLLDYLRKTNVAAGEAGGITQTVGAFRVQHGDEWITFIDTPGHAAFTTMREAGAAATDIIIVVISAVDGVQPQTREVLEIAKKSGVPMVIACNKIDRQPNAEPIKASLRDLGVELEEDGGDTQFVKISARDGTGIPDLLEALQLQAAIAELMTPEPSRVEITVIESKHTGVQEIAGLVRCGTLRAGTVVVCGMTFGVIKSLKNEHGEPIKTAGPSTPVFFQGIKVPPKPGSTLLQVSSEDHANKFYLFTKDVFEVEGKREAFMQVLDREQHGMVYDRKPDNNLTRTFSTVPFRLTCKAATFGMLQALMKTVYELPRLEGVTVEVRTTEVGGLKNTDIALSGGTGQPSCILIYGDVVDSNHMDVPTHVHIHRFSVLYHGIEALKKTLVDALPKIMKTRVMATADCLQTFRASQSGKNGNAGGFIVTRGTLVADHLKFRVMRKDKKSSDVRVQVYEGQVRELRRFKDLVPSVEEGMECGVILNDEFFFRVGDVLEAVEEYEEERNVEEVFEAAAAREATLRLDPESAEDTSTSVGKQ</sequence>
<keyword evidence="5" id="KW-0342">GTP-binding</keyword>
<dbReference type="InterPro" id="IPR000178">
    <property type="entry name" value="TF_IF2_bacterial-like"/>
</dbReference>
<dbReference type="PROSITE" id="PS51722">
    <property type="entry name" value="G_TR_2"/>
    <property type="match status" value="1"/>
</dbReference>
<dbReference type="InterPro" id="IPR009000">
    <property type="entry name" value="Transl_B-barrel_sf"/>
</dbReference>
<evidence type="ECO:0000313" key="9">
    <source>
        <dbReference type="EMBL" id="CUG87782.1"/>
    </source>
</evidence>
<feature type="domain" description="Tr-type G" evidence="8">
    <location>
        <begin position="198"/>
        <end position="369"/>
    </location>
</feature>
<keyword evidence="3" id="KW-0547">Nucleotide-binding</keyword>
<feature type="compositionally biased region" description="Basic and acidic residues" evidence="7">
    <location>
        <begin position="143"/>
        <end position="153"/>
    </location>
</feature>
<evidence type="ECO:0000256" key="7">
    <source>
        <dbReference type="SAM" id="MobiDB-lite"/>
    </source>
</evidence>
<evidence type="ECO:0000256" key="2">
    <source>
        <dbReference type="ARBA" id="ARBA00022540"/>
    </source>
</evidence>
<dbReference type="GO" id="GO:0005525">
    <property type="term" value="F:GTP binding"/>
    <property type="evidence" value="ECO:0007669"/>
    <property type="project" value="UniProtKB-KW"/>
</dbReference>
<dbReference type="CDD" id="cd01887">
    <property type="entry name" value="IF2_eIF5B"/>
    <property type="match status" value="1"/>
</dbReference>
<dbReference type="Proteomes" id="UP000051952">
    <property type="component" value="Unassembled WGS sequence"/>
</dbReference>
<dbReference type="VEuPathDB" id="TriTrypDB:BSAL_11980"/>
<dbReference type="Gene3D" id="3.40.50.300">
    <property type="entry name" value="P-loop containing nucleotide triphosphate hydrolases"/>
    <property type="match status" value="1"/>
</dbReference>